<keyword evidence="5" id="KW-0378">Hydrolase</keyword>
<comment type="similarity">
    <text evidence="3">Belongs to the Nudix hydrolase family. NudK subfamily.</text>
</comment>
<accession>A0A6N8IP01</accession>
<dbReference type="RefSeq" id="WP_157396651.1">
    <property type="nucleotide sequence ID" value="NZ_WSEL01000003.1"/>
</dbReference>
<evidence type="ECO:0000313" key="9">
    <source>
        <dbReference type="EMBL" id="MVQ28558.1"/>
    </source>
</evidence>
<dbReference type="Pfam" id="PF00293">
    <property type="entry name" value="NUDIX"/>
    <property type="match status" value="1"/>
</dbReference>
<dbReference type="EMBL" id="WSEL01000003">
    <property type="protein sequence ID" value="MVQ28558.1"/>
    <property type="molecule type" value="Genomic_DNA"/>
</dbReference>
<dbReference type="SUPFAM" id="SSF55811">
    <property type="entry name" value="Nudix"/>
    <property type="match status" value="1"/>
</dbReference>
<organism evidence="9 10">
    <name type="scientific">Ramlibacter pinisoli</name>
    <dbReference type="NCBI Taxonomy" id="2682844"/>
    <lineage>
        <taxon>Bacteria</taxon>
        <taxon>Pseudomonadati</taxon>
        <taxon>Pseudomonadota</taxon>
        <taxon>Betaproteobacteria</taxon>
        <taxon>Burkholderiales</taxon>
        <taxon>Comamonadaceae</taxon>
        <taxon>Ramlibacter</taxon>
    </lineage>
</organism>
<dbReference type="InterPro" id="IPR000086">
    <property type="entry name" value="NUDIX_hydrolase_dom"/>
</dbReference>
<dbReference type="GO" id="GO:0005829">
    <property type="term" value="C:cytosol"/>
    <property type="evidence" value="ECO:0007669"/>
    <property type="project" value="TreeGrafter"/>
</dbReference>
<dbReference type="PANTHER" id="PTHR11839">
    <property type="entry name" value="UDP/ADP-SUGAR PYROPHOSPHATASE"/>
    <property type="match status" value="1"/>
</dbReference>
<reference evidence="9 10" key="1">
    <citation type="submission" date="2019-12" db="EMBL/GenBank/DDBJ databases">
        <authorList>
            <person name="Huq M.A."/>
        </authorList>
    </citation>
    <scope>NUCLEOTIDE SEQUENCE [LARGE SCALE GENOMIC DNA]</scope>
    <source>
        <strain evidence="9 10">MAH-25</strain>
    </source>
</reference>
<evidence type="ECO:0000256" key="4">
    <source>
        <dbReference type="ARBA" id="ARBA00016377"/>
    </source>
</evidence>
<dbReference type="PROSITE" id="PS51462">
    <property type="entry name" value="NUDIX"/>
    <property type="match status" value="1"/>
</dbReference>
<comment type="cofactor">
    <cofactor evidence="2">
        <name>Mg(2+)</name>
        <dbReference type="ChEBI" id="CHEBI:18420"/>
    </cofactor>
</comment>
<dbReference type="InterPro" id="IPR015797">
    <property type="entry name" value="NUDIX_hydrolase-like_dom_sf"/>
</dbReference>
<evidence type="ECO:0000256" key="2">
    <source>
        <dbReference type="ARBA" id="ARBA00001946"/>
    </source>
</evidence>
<dbReference type="GO" id="GO:0016787">
    <property type="term" value="F:hydrolase activity"/>
    <property type="evidence" value="ECO:0007669"/>
    <property type="project" value="UniProtKB-KW"/>
</dbReference>
<evidence type="ECO:0000256" key="6">
    <source>
        <dbReference type="ARBA" id="ARBA00032162"/>
    </source>
</evidence>
<evidence type="ECO:0000256" key="1">
    <source>
        <dbReference type="ARBA" id="ARBA00000847"/>
    </source>
</evidence>
<gene>
    <name evidence="9" type="ORF">GON04_03820</name>
</gene>
<keyword evidence="10" id="KW-1185">Reference proteome</keyword>
<dbReference type="GO" id="GO:0019693">
    <property type="term" value="P:ribose phosphate metabolic process"/>
    <property type="evidence" value="ECO:0007669"/>
    <property type="project" value="TreeGrafter"/>
</dbReference>
<dbReference type="PROSITE" id="PS00893">
    <property type="entry name" value="NUDIX_BOX"/>
    <property type="match status" value="1"/>
</dbReference>
<evidence type="ECO:0000256" key="7">
    <source>
        <dbReference type="ARBA" id="ARBA00032272"/>
    </source>
</evidence>
<evidence type="ECO:0000256" key="3">
    <source>
        <dbReference type="ARBA" id="ARBA00007275"/>
    </source>
</evidence>
<proteinExistence type="inferred from homology"/>
<dbReference type="Gene3D" id="3.90.79.10">
    <property type="entry name" value="Nucleoside Triphosphate Pyrophosphohydrolase"/>
    <property type="match status" value="1"/>
</dbReference>
<dbReference type="Proteomes" id="UP000469385">
    <property type="component" value="Unassembled WGS sequence"/>
</dbReference>
<dbReference type="AlphaFoldDB" id="A0A6N8IP01"/>
<evidence type="ECO:0000259" key="8">
    <source>
        <dbReference type="PROSITE" id="PS51462"/>
    </source>
</evidence>
<feature type="domain" description="Nudix hydrolase" evidence="8">
    <location>
        <begin position="46"/>
        <end position="173"/>
    </location>
</feature>
<protein>
    <recommendedName>
        <fullName evidence="4">GDP-mannose pyrophosphatase</fullName>
    </recommendedName>
    <alternativeName>
        <fullName evidence="6">GDP-mannose hydrolase</fullName>
    </alternativeName>
    <alternativeName>
        <fullName evidence="7">GDPMK</fullName>
    </alternativeName>
</protein>
<comment type="caution">
    <text evidence="9">The sequence shown here is derived from an EMBL/GenBank/DDBJ whole genome shotgun (WGS) entry which is preliminary data.</text>
</comment>
<comment type="catalytic activity">
    <reaction evidence="1">
        <text>GDP-alpha-D-mannose + H2O = alpha-D-mannose 1-phosphate + GMP + 2 H(+)</text>
        <dbReference type="Rhea" id="RHEA:27978"/>
        <dbReference type="ChEBI" id="CHEBI:15377"/>
        <dbReference type="ChEBI" id="CHEBI:15378"/>
        <dbReference type="ChEBI" id="CHEBI:57527"/>
        <dbReference type="ChEBI" id="CHEBI:58115"/>
        <dbReference type="ChEBI" id="CHEBI:58409"/>
    </reaction>
</comment>
<dbReference type="PANTHER" id="PTHR11839:SF18">
    <property type="entry name" value="NUDIX HYDROLASE DOMAIN-CONTAINING PROTEIN"/>
    <property type="match status" value="1"/>
</dbReference>
<sequence length="191" mass="21656">MTERHLHLVETTVSQEELLRGRFLHVVRDHVALPDGQPATREYVVHPGAVVVVPLLDDGRVVLERQHRHPVGQVMIEFPAGKIDPGEDRRACAERELREETGYTAREWAHAGLMHPVIAYSTEFIDIWFARGLVAGERSLDAGEFLDVFAATPTELLQWCRDGRVTDAKTLSCMLWLQNVLSGSWSLNWRP</sequence>
<evidence type="ECO:0000256" key="5">
    <source>
        <dbReference type="ARBA" id="ARBA00022801"/>
    </source>
</evidence>
<dbReference type="InterPro" id="IPR020084">
    <property type="entry name" value="NUDIX_hydrolase_CS"/>
</dbReference>
<evidence type="ECO:0000313" key="10">
    <source>
        <dbReference type="Proteomes" id="UP000469385"/>
    </source>
</evidence>
<dbReference type="GO" id="GO:0006753">
    <property type="term" value="P:nucleoside phosphate metabolic process"/>
    <property type="evidence" value="ECO:0007669"/>
    <property type="project" value="TreeGrafter"/>
</dbReference>
<name>A0A6N8IP01_9BURK</name>